<comment type="similarity">
    <text evidence="1">Belongs to the UDPGP type 1 family.</text>
</comment>
<protein>
    <recommendedName>
        <fullName evidence="4">Nucleotidyl transferase domain-containing protein</fullName>
    </recommendedName>
</protein>
<evidence type="ECO:0008006" key="4">
    <source>
        <dbReference type="Google" id="ProtNLM"/>
    </source>
</evidence>
<dbReference type="Proteomes" id="UP001620626">
    <property type="component" value="Unassembled WGS sequence"/>
</dbReference>
<dbReference type="EMBL" id="JBICBT010001195">
    <property type="protein sequence ID" value="KAL3079188.1"/>
    <property type="molecule type" value="Genomic_DNA"/>
</dbReference>
<keyword evidence="3" id="KW-1185">Reference proteome</keyword>
<evidence type="ECO:0000313" key="3">
    <source>
        <dbReference type="Proteomes" id="UP001620626"/>
    </source>
</evidence>
<accession>A0ABD2J0R2</accession>
<dbReference type="AlphaFoldDB" id="A0ABD2J0R2"/>
<reference evidence="2 3" key="1">
    <citation type="submission" date="2024-10" db="EMBL/GenBank/DDBJ databases">
        <authorList>
            <person name="Kim D."/>
        </authorList>
    </citation>
    <scope>NUCLEOTIDE SEQUENCE [LARGE SCALE GENOMIC DNA]</scope>
    <source>
        <strain evidence="2">BH-2024</strain>
    </source>
</reference>
<dbReference type="SUPFAM" id="SSF53448">
    <property type="entry name" value="Nucleotide-diphospho-sugar transferases"/>
    <property type="match status" value="1"/>
</dbReference>
<sequence length="320" mass="35547">MKAIAEGRVAAVVLAGGQASRLGSAQPKGVLPLGTRGLGKGKVDSLLFIQSALILRLQRLAAIGHEDVVKKSGGRITWLVMTNGTNDVAVRSHIIAICRETKLSLDQIIVFSQKETPAFDFDGNVLMKSRTECNCTYLLLYCVDNILCRVAGQWMIGYAIEQNADCVLKVVEKSDPYELVDKVIREGERFRVLQCSETPSELAERRCPMFPSKFLLRKGNIESYMVTFGFLRKACDLLLPYHAVCNPNGIKLERFIFDAFVDQDVFLWLVSTEEEYSPLKNQDAVGHCCLSSCLESLGPAHASWIRRACIDARAEARLLV</sequence>
<dbReference type="PANTHER" id="PTHR11952:SF2">
    <property type="entry name" value="LD24639P"/>
    <property type="match status" value="1"/>
</dbReference>
<dbReference type="Gene3D" id="3.90.550.10">
    <property type="entry name" value="Spore Coat Polysaccharide Biosynthesis Protein SpsA, Chain A"/>
    <property type="match status" value="2"/>
</dbReference>
<organism evidence="2 3">
    <name type="scientific">Heterodera trifolii</name>
    <dbReference type="NCBI Taxonomy" id="157864"/>
    <lineage>
        <taxon>Eukaryota</taxon>
        <taxon>Metazoa</taxon>
        <taxon>Ecdysozoa</taxon>
        <taxon>Nematoda</taxon>
        <taxon>Chromadorea</taxon>
        <taxon>Rhabditida</taxon>
        <taxon>Tylenchina</taxon>
        <taxon>Tylenchomorpha</taxon>
        <taxon>Tylenchoidea</taxon>
        <taxon>Heteroderidae</taxon>
        <taxon>Heteroderinae</taxon>
        <taxon>Heterodera</taxon>
    </lineage>
</organism>
<dbReference type="InterPro" id="IPR029044">
    <property type="entry name" value="Nucleotide-diphossugar_trans"/>
</dbReference>
<comment type="caution">
    <text evidence="2">The sequence shown here is derived from an EMBL/GenBank/DDBJ whole genome shotgun (WGS) entry which is preliminary data.</text>
</comment>
<proteinExistence type="inferred from homology"/>
<evidence type="ECO:0000256" key="1">
    <source>
        <dbReference type="ARBA" id="ARBA00010401"/>
    </source>
</evidence>
<dbReference type="InterPro" id="IPR039741">
    <property type="entry name" value="UDP-sugar_pyrophosphorylase"/>
</dbReference>
<gene>
    <name evidence="2" type="ORF">niasHT_036241</name>
</gene>
<dbReference type="PANTHER" id="PTHR11952">
    <property type="entry name" value="UDP- GLUCOSE PYROPHOSPHORYLASE"/>
    <property type="match status" value="1"/>
</dbReference>
<evidence type="ECO:0000313" key="2">
    <source>
        <dbReference type="EMBL" id="KAL3079188.1"/>
    </source>
</evidence>
<name>A0ABD2J0R2_9BILA</name>